<accession>A0A0L0NQM6</accession>
<dbReference type="Pfam" id="PF00071">
    <property type="entry name" value="Ras"/>
    <property type="match status" value="1"/>
</dbReference>
<dbReference type="VEuPathDB" id="FungiDB:B9J08_002607"/>
<dbReference type="PROSITE" id="PS51419">
    <property type="entry name" value="RAB"/>
    <property type="match status" value="1"/>
</dbReference>
<dbReference type="VEuPathDB" id="FungiDB:QG37_07252"/>
<dbReference type="SMART" id="SM00176">
    <property type="entry name" value="RAN"/>
    <property type="match status" value="1"/>
</dbReference>
<dbReference type="GO" id="GO:0005886">
    <property type="term" value="C:plasma membrane"/>
    <property type="evidence" value="ECO:0007669"/>
    <property type="project" value="UniProtKB-SubCell"/>
</dbReference>
<dbReference type="PROSITE" id="PS51421">
    <property type="entry name" value="RAS"/>
    <property type="match status" value="1"/>
</dbReference>
<dbReference type="InterPro" id="IPR027417">
    <property type="entry name" value="P-loop_NTPase"/>
</dbReference>
<comment type="subcellular location">
    <subcellularLocation>
        <location evidence="1">Cell membrane</location>
        <topology evidence="1">Lipid-anchor</topology>
        <orientation evidence="1">Cytoplasmic side</orientation>
    </subcellularLocation>
</comment>
<sequence length="207" mass="23637">MTRVPREQPYDQILRFIFLGDSGVGKSSLLLRFTQDKFKPSFMATIGVDYSEKVIDIKDKKIKLLIWDTAGQERFQSLSKAYYRGCRGILLVYDVTQRETFENIHRWMDTLRSQAHESAEIFLVGNKSDDKENREVSIDEGKALAVQLNVPFVETSAKSSLNVDACFRELAMMLRQKGLNQLAPAPQSLSKSQTVDLFTHTMKNNCC</sequence>
<dbReference type="VEuPathDB" id="FungiDB:CJJ07_004804"/>
<evidence type="ECO:0000256" key="1">
    <source>
        <dbReference type="ARBA" id="ARBA00004342"/>
    </source>
</evidence>
<proteinExistence type="inferred from homology"/>
<dbReference type="PROSITE" id="PS51420">
    <property type="entry name" value="RHO"/>
    <property type="match status" value="1"/>
</dbReference>
<keyword evidence="6" id="KW-0449">Lipoprotein</keyword>
<protein>
    <recommendedName>
        <fullName evidence="9">Small GTP-binding protein</fullName>
    </recommendedName>
</protein>
<dbReference type="CDD" id="cd00154">
    <property type="entry name" value="Rab"/>
    <property type="match status" value="1"/>
</dbReference>
<dbReference type="SMART" id="SM00174">
    <property type="entry name" value="RHO"/>
    <property type="match status" value="1"/>
</dbReference>
<evidence type="ECO:0000256" key="4">
    <source>
        <dbReference type="ARBA" id="ARBA00023134"/>
    </source>
</evidence>
<dbReference type="InterPro" id="IPR050305">
    <property type="entry name" value="Small_GTPase_Rab"/>
</dbReference>
<dbReference type="InterPro" id="IPR001806">
    <property type="entry name" value="Small_GTPase"/>
</dbReference>
<evidence type="ECO:0000313" key="8">
    <source>
        <dbReference type="Proteomes" id="UP000037122"/>
    </source>
</evidence>
<dbReference type="SMART" id="SM00173">
    <property type="entry name" value="RAS"/>
    <property type="match status" value="1"/>
</dbReference>
<dbReference type="AlphaFoldDB" id="A0A0L0NQM6"/>
<dbReference type="EMBL" id="LGST01000056">
    <property type="protein sequence ID" value="KND96368.1"/>
    <property type="molecule type" value="Genomic_DNA"/>
</dbReference>
<dbReference type="Proteomes" id="UP000037122">
    <property type="component" value="Unassembled WGS sequence"/>
</dbReference>
<dbReference type="GO" id="GO:0003924">
    <property type="term" value="F:GTPase activity"/>
    <property type="evidence" value="ECO:0007669"/>
    <property type="project" value="InterPro"/>
</dbReference>
<dbReference type="GO" id="GO:0005525">
    <property type="term" value="F:GTP binding"/>
    <property type="evidence" value="ECO:0007669"/>
    <property type="project" value="UniProtKB-KW"/>
</dbReference>
<evidence type="ECO:0000256" key="5">
    <source>
        <dbReference type="ARBA" id="ARBA00023136"/>
    </source>
</evidence>
<name>A0A0L0NQM6_CANAR</name>
<comment type="caution">
    <text evidence="7">The sequence shown here is derived from an EMBL/GenBank/DDBJ whole genome shotgun (WGS) entry which is preliminary data.</text>
</comment>
<evidence type="ECO:0000256" key="3">
    <source>
        <dbReference type="ARBA" id="ARBA00022741"/>
    </source>
</evidence>
<keyword evidence="3" id="KW-0547">Nucleotide-binding</keyword>
<organism evidence="7 8">
    <name type="scientific">Candidozyma auris</name>
    <name type="common">Yeast</name>
    <name type="synonym">Candida auris</name>
    <dbReference type="NCBI Taxonomy" id="498019"/>
    <lineage>
        <taxon>Eukaryota</taxon>
        <taxon>Fungi</taxon>
        <taxon>Dikarya</taxon>
        <taxon>Ascomycota</taxon>
        <taxon>Saccharomycotina</taxon>
        <taxon>Pichiomycetes</taxon>
        <taxon>Metschnikowiaceae</taxon>
        <taxon>Candidozyma</taxon>
    </lineage>
</organism>
<evidence type="ECO:0008006" key="9">
    <source>
        <dbReference type="Google" id="ProtNLM"/>
    </source>
</evidence>
<reference evidence="8" key="1">
    <citation type="journal article" date="2015" name="BMC Genomics">
        <title>Draft genome of a commonly misdiagnosed multidrug resistant pathogen Candida auris.</title>
        <authorList>
            <person name="Chatterjee S."/>
            <person name="Alampalli S.V."/>
            <person name="Nageshan R.K."/>
            <person name="Chettiar S.T."/>
            <person name="Joshi S."/>
            <person name="Tatu U.S."/>
        </authorList>
    </citation>
    <scope>NUCLEOTIDE SEQUENCE [LARGE SCALE GENOMIC DNA]</scope>
    <source>
        <strain evidence="8">6684</strain>
    </source>
</reference>
<dbReference type="VEuPathDB" id="FungiDB:CJI96_0000453"/>
<dbReference type="PANTHER" id="PTHR47980">
    <property type="entry name" value="LD44762P"/>
    <property type="match status" value="1"/>
</dbReference>
<comment type="similarity">
    <text evidence="2">Belongs to the small GTPase superfamily. Rab family.</text>
</comment>
<gene>
    <name evidence="7" type="ORF">QG37_07252</name>
</gene>
<dbReference type="VEuPathDB" id="FungiDB:CJI97_002661"/>
<dbReference type="VEuPathDB" id="FungiDB:CJJ09_001485"/>
<dbReference type="PRINTS" id="PR00449">
    <property type="entry name" value="RASTRNSFRMNG"/>
</dbReference>
<keyword evidence="5" id="KW-0472">Membrane</keyword>
<dbReference type="SMART" id="SM00175">
    <property type="entry name" value="RAB"/>
    <property type="match status" value="1"/>
</dbReference>
<evidence type="ECO:0000256" key="2">
    <source>
        <dbReference type="ARBA" id="ARBA00006270"/>
    </source>
</evidence>
<dbReference type="Gene3D" id="3.40.50.300">
    <property type="entry name" value="P-loop containing nucleotide triphosphate hydrolases"/>
    <property type="match status" value="1"/>
</dbReference>
<keyword evidence="4" id="KW-0342">GTP-binding</keyword>
<dbReference type="NCBIfam" id="TIGR00231">
    <property type="entry name" value="small_GTP"/>
    <property type="match status" value="1"/>
</dbReference>
<dbReference type="FunFam" id="3.40.50.300:FF:000586">
    <property type="entry name" value="Rab family GTPase"/>
    <property type="match status" value="1"/>
</dbReference>
<evidence type="ECO:0000256" key="6">
    <source>
        <dbReference type="ARBA" id="ARBA00023288"/>
    </source>
</evidence>
<evidence type="ECO:0000313" key="7">
    <source>
        <dbReference type="EMBL" id="KND96368.1"/>
    </source>
</evidence>
<dbReference type="SUPFAM" id="SSF52540">
    <property type="entry name" value="P-loop containing nucleoside triphosphate hydrolases"/>
    <property type="match status" value="1"/>
</dbReference>
<dbReference type="InterPro" id="IPR005225">
    <property type="entry name" value="Small_GTP-bd"/>
</dbReference>